<comment type="caution">
    <text evidence="1">The sequence shown here is derived from an EMBL/GenBank/DDBJ whole genome shotgun (WGS) entry which is preliminary data.</text>
</comment>
<evidence type="ECO:0000313" key="2">
    <source>
        <dbReference type="Proteomes" id="UP000216605"/>
    </source>
</evidence>
<protein>
    <submittedName>
        <fullName evidence="1">Uncharacterized protein</fullName>
    </submittedName>
</protein>
<sequence length="73" mass="7575">MPGFFIVKSWSAPATTASPDGSGILRAAALMAARRYSDSGTCAGNNALSRPLLRKINNRQGKRCGIAHGSGNV</sequence>
<gene>
    <name evidence="1" type="ORF">CHU92_06785</name>
</gene>
<organism evidence="1 2">
    <name type="scientific">Flavobacterium cyanobacteriorum</name>
    <dbReference type="NCBI Taxonomy" id="2022802"/>
    <lineage>
        <taxon>Bacteria</taxon>
        <taxon>Pseudomonadati</taxon>
        <taxon>Bacteroidota</taxon>
        <taxon>Flavobacteriia</taxon>
        <taxon>Flavobacteriales</taxon>
        <taxon>Flavobacteriaceae</taxon>
        <taxon>Flavobacterium</taxon>
    </lineage>
</organism>
<dbReference type="EMBL" id="NOXV01000240">
    <property type="protein sequence ID" value="OYQ38050.1"/>
    <property type="molecule type" value="Genomic_DNA"/>
</dbReference>
<dbReference type="AlphaFoldDB" id="A0A255ZBR8"/>
<dbReference type="RefSeq" id="WP_094413904.1">
    <property type="nucleotide sequence ID" value="NZ_NOXV01000240.1"/>
</dbReference>
<accession>A0A255ZBR8</accession>
<evidence type="ECO:0000313" key="1">
    <source>
        <dbReference type="EMBL" id="OYQ38050.1"/>
    </source>
</evidence>
<dbReference type="Proteomes" id="UP000216605">
    <property type="component" value="Unassembled WGS sequence"/>
</dbReference>
<name>A0A255ZBR8_9FLAO</name>
<reference evidence="1 2" key="1">
    <citation type="submission" date="2017-07" db="EMBL/GenBank/DDBJ databases">
        <title>Flavobacterium cyanobacteriorum sp. nov., isolated from cyanobacterial aggregates in a eutrophic lake.</title>
        <authorList>
            <person name="Cai H."/>
        </authorList>
    </citation>
    <scope>NUCLEOTIDE SEQUENCE [LARGE SCALE GENOMIC DNA]</scope>
    <source>
        <strain evidence="1 2">TH021</strain>
    </source>
</reference>
<proteinExistence type="predicted"/>
<keyword evidence="2" id="KW-1185">Reference proteome</keyword>